<dbReference type="CDD" id="cd12721">
    <property type="entry name" value="RRM_Nup53p_fungi"/>
    <property type="match status" value="1"/>
</dbReference>
<name>A0A6C1E5G2_SACPS</name>
<feature type="domain" description="RRM Nup35-type" evidence="10">
    <location>
        <begin position="268"/>
        <end position="397"/>
    </location>
</feature>
<feature type="region of interest" description="Disordered" evidence="9">
    <location>
        <begin position="1"/>
        <end position="182"/>
    </location>
</feature>
<evidence type="ECO:0000256" key="6">
    <source>
        <dbReference type="ARBA" id="ARBA00023132"/>
    </source>
</evidence>
<evidence type="ECO:0000256" key="8">
    <source>
        <dbReference type="PROSITE-ProRule" id="PRU00804"/>
    </source>
</evidence>
<dbReference type="GO" id="GO:0006607">
    <property type="term" value="P:NLS-bearing protein import into nucleus"/>
    <property type="evidence" value="ECO:0007669"/>
    <property type="project" value="TreeGrafter"/>
</dbReference>
<protein>
    <submittedName>
        <fullName evidence="11">FG-nucleoporin asm4</fullName>
    </submittedName>
</protein>
<keyword evidence="6 8" id="KW-0906">Nuclear pore complex</keyword>
<evidence type="ECO:0000259" key="10">
    <source>
        <dbReference type="PROSITE" id="PS51472"/>
    </source>
</evidence>
<dbReference type="OrthoDB" id="1733656at2759"/>
<sequence>MFGVHSSSNNGGFTNLTSQQPQTNQIFQPQPQSQQPQQQLQQRSQVNASLGPGPSQFGTSFNNNNININNNSSSISNNSINNNNNINNSSSSISQQSQGNNPSWVNNPKKRSTPHTVMRRKTTKQNSSSDINQKDDSSPINITMRSFSKQNQDSKQNDSNKSGANNDLNSFLSSFNDTPPTITLQDWQREDEFGSTPSLTTQFVSNKCPTKKLKNPSYDSKNTPNVFDKDSYVRIANIENNDLDNNNAITDTSNGGAHETLACNSFKPSNLSAIIVFGYPESISNQVIKHFSHFGHIMEDYQILRLSRGISPSSFRIFHNDDTANDHTDSSANKAISLKNRDNESTNRKYPIFTGEGWVKLTYNCPSSALRALQENGSIYHGALIGCIPYSKNAVEQLAGCRIDNIDDIGEFNVSTYQNSSTSSTSNTPSPPNVLLTNDAFLNKGTITPAIDVGNGTHLSNPNMTHSPNKRLNVKDGKSLFIQNTSTNTNAPTLLQSLESKMRQQEEKYKNNEPAGLIHKLNNWLFGWNDL</sequence>
<keyword evidence="7 8" id="KW-0539">Nucleus</keyword>
<dbReference type="Pfam" id="PF05172">
    <property type="entry name" value="RRM_Nup35"/>
    <property type="match status" value="1"/>
</dbReference>
<proteinExistence type="predicted"/>
<dbReference type="GO" id="GO:0051028">
    <property type="term" value="P:mRNA transport"/>
    <property type="evidence" value="ECO:0007669"/>
    <property type="project" value="UniProtKB-UniRule"/>
</dbReference>
<comment type="subcellular location">
    <subcellularLocation>
        <location evidence="1">Nucleus</location>
        <location evidence="1">Nuclear pore complex</location>
    </subcellularLocation>
</comment>
<dbReference type="AlphaFoldDB" id="A0A6C1E5G2"/>
<dbReference type="PANTHER" id="PTHR21527">
    <property type="entry name" value="NUCLEOPORIN NUP35"/>
    <property type="match status" value="1"/>
</dbReference>
<evidence type="ECO:0000313" key="11">
    <source>
        <dbReference type="EMBL" id="QID84123.1"/>
    </source>
</evidence>
<dbReference type="GO" id="GO:0044615">
    <property type="term" value="C:nuclear pore nuclear basket"/>
    <property type="evidence" value="ECO:0007669"/>
    <property type="project" value="TreeGrafter"/>
</dbReference>
<organism evidence="11 12">
    <name type="scientific">Saccharomyces pastorianus</name>
    <name type="common">Lager yeast</name>
    <name type="synonym">Saccharomyces cerevisiae x Saccharomyces eubayanus</name>
    <dbReference type="NCBI Taxonomy" id="27292"/>
    <lineage>
        <taxon>Eukaryota</taxon>
        <taxon>Fungi</taxon>
        <taxon>Dikarya</taxon>
        <taxon>Ascomycota</taxon>
        <taxon>Saccharomycotina</taxon>
        <taxon>Saccharomycetes</taxon>
        <taxon>Saccharomycetales</taxon>
        <taxon>Saccharomycetaceae</taxon>
        <taxon>Saccharomyces</taxon>
    </lineage>
</organism>
<feature type="compositionally biased region" description="Low complexity" evidence="9">
    <location>
        <begin position="18"/>
        <end position="45"/>
    </location>
</feature>
<keyword evidence="4" id="KW-0653">Protein transport</keyword>
<keyword evidence="3 8" id="KW-0509">mRNA transport</keyword>
<feature type="compositionally biased region" description="Low complexity" evidence="9">
    <location>
        <begin position="165"/>
        <end position="177"/>
    </location>
</feature>
<keyword evidence="2 8" id="KW-0813">Transport</keyword>
<keyword evidence="5" id="KW-0811">Translocation</keyword>
<dbReference type="GO" id="GO:0017056">
    <property type="term" value="F:structural constituent of nuclear pore"/>
    <property type="evidence" value="ECO:0007669"/>
    <property type="project" value="TreeGrafter"/>
</dbReference>
<dbReference type="Gene3D" id="3.30.70.330">
    <property type="match status" value="1"/>
</dbReference>
<keyword evidence="12" id="KW-1185">Reference proteome</keyword>
<accession>A0A6C1E5G2</accession>
<feature type="compositionally biased region" description="Low complexity" evidence="9">
    <location>
        <begin position="62"/>
        <end position="101"/>
    </location>
</feature>
<dbReference type="GO" id="GO:0006999">
    <property type="term" value="P:nuclear pore organization"/>
    <property type="evidence" value="ECO:0007669"/>
    <property type="project" value="TreeGrafter"/>
</dbReference>
<dbReference type="Proteomes" id="UP000501346">
    <property type="component" value="Chromosome SeIV-SeII"/>
</dbReference>
<feature type="compositionally biased region" description="Polar residues" evidence="9">
    <location>
        <begin position="138"/>
        <end position="164"/>
    </location>
</feature>
<evidence type="ECO:0000313" key="12">
    <source>
        <dbReference type="Proteomes" id="UP000501346"/>
    </source>
</evidence>
<dbReference type="InterPro" id="IPR035979">
    <property type="entry name" value="RBD_domain_sf"/>
</dbReference>
<evidence type="ECO:0000256" key="2">
    <source>
        <dbReference type="ARBA" id="ARBA00022448"/>
    </source>
</evidence>
<evidence type="ECO:0000256" key="5">
    <source>
        <dbReference type="ARBA" id="ARBA00023010"/>
    </source>
</evidence>
<evidence type="ECO:0000256" key="7">
    <source>
        <dbReference type="ARBA" id="ARBA00023242"/>
    </source>
</evidence>
<dbReference type="GO" id="GO:0044613">
    <property type="term" value="C:nuclear pore central transport channel"/>
    <property type="evidence" value="ECO:0007669"/>
    <property type="project" value="TreeGrafter"/>
</dbReference>
<dbReference type="GO" id="GO:0005543">
    <property type="term" value="F:phospholipid binding"/>
    <property type="evidence" value="ECO:0007669"/>
    <property type="project" value="TreeGrafter"/>
</dbReference>
<evidence type="ECO:0000256" key="1">
    <source>
        <dbReference type="ARBA" id="ARBA00004567"/>
    </source>
</evidence>
<dbReference type="PANTHER" id="PTHR21527:SF6">
    <property type="entry name" value="NUCLEOPORIN NUP35"/>
    <property type="match status" value="1"/>
</dbReference>
<dbReference type="GO" id="GO:0003676">
    <property type="term" value="F:nucleic acid binding"/>
    <property type="evidence" value="ECO:0007669"/>
    <property type="project" value="InterPro"/>
</dbReference>
<reference evidence="11 12" key="1">
    <citation type="journal article" date="2019" name="BMC Genomics">
        <title>Chromosome level assembly and comparative genome analysis confirm lager-brewing yeasts originated from a single hybridization.</title>
        <authorList>
            <person name="Salazar A.N."/>
            <person name="Gorter de Vries A.R."/>
            <person name="van den Broek M."/>
            <person name="Brouwers N."/>
            <person name="de la Torre Cortes P."/>
            <person name="Kuijpers N.G.A."/>
            <person name="Daran J.G."/>
            <person name="Abeel T."/>
        </authorList>
    </citation>
    <scope>NUCLEOTIDE SEQUENCE [LARGE SCALE GENOMIC DNA]</scope>
    <source>
        <strain evidence="11 12">CBS 1483</strain>
    </source>
</reference>
<dbReference type="InterPro" id="IPR012677">
    <property type="entry name" value="Nucleotide-bd_a/b_plait_sf"/>
</dbReference>
<gene>
    <name evidence="11" type="primary">ASM4_2</name>
    <name evidence="11" type="ORF">GRS66_006614</name>
</gene>
<dbReference type="InterPro" id="IPR007846">
    <property type="entry name" value="RRM_NUP35_dom"/>
</dbReference>
<feature type="compositionally biased region" description="Polar residues" evidence="9">
    <location>
        <begin position="1"/>
        <end position="17"/>
    </location>
</feature>
<dbReference type="SUPFAM" id="SSF54928">
    <property type="entry name" value="RNA-binding domain, RBD"/>
    <property type="match status" value="1"/>
</dbReference>
<dbReference type="EMBL" id="CP049001">
    <property type="protein sequence ID" value="QID84123.1"/>
    <property type="molecule type" value="Genomic_DNA"/>
</dbReference>
<evidence type="ECO:0000256" key="4">
    <source>
        <dbReference type="ARBA" id="ARBA00022927"/>
    </source>
</evidence>
<feature type="compositionally biased region" description="Basic residues" evidence="9">
    <location>
        <begin position="108"/>
        <end position="123"/>
    </location>
</feature>
<evidence type="ECO:0000256" key="3">
    <source>
        <dbReference type="ARBA" id="ARBA00022816"/>
    </source>
</evidence>
<dbReference type="PROSITE" id="PS51472">
    <property type="entry name" value="RRM_NUP35"/>
    <property type="match status" value="1"/>
</dbReference>
<evidence type="ECO:0000256" key="9">
    <source>
        <dbReference type="SAM" id="MobiDB-lite"/>
    </source>
</evidence>